<organism evidence="2 3">
    <name type="scientific">Sphaerisporangium corydalis</name>
    <dbReference type="NCBI Taxonomy" id="1441875"/>
    <lineage>
        <taxon>Bacteria</taxon>
        <taxon>Bacillati</taxon>
        <taxon>Actinomycetota</taxon>
        <taxon>Actinomycetes</taxon>
        <taxon>Streptosporangiales</taxon>
        <taxon>Streptosporangiaceae</taxon>
        <taxon>Sphaerisporangium</taxon>
    </lineage>
</organism>
<name>A0ABV9EC17_9ACTN</name>
<accession>A0ABV9EC17</accession>
<protein>
    <submittedName>
        <fullName evidence="2">MaoC family dehydratase N-terminal domain-containing protein</fullName>
    </submittedName>
</protein>
<dbReference type="InterPro" id="IPR016709">
    <property type="entry name" value="HadA-like"/>
</dbReference>
<comment type="caution">
    <text evidence="2">The sequence shown here is derived from an EMBL/GenBank/DDBJ whole genome shotgun (WGS) entry which is preliminary data.</text>
</comment>
<dbReference type="Pfam" id="PF13452">
    <property type="entry name" value="FAS1_DH_region"/>
    <property type="match status" value="1"/>
</dbReference>
<proteinExistence type="predicted"/>
<dbReference type="EMBL" id="JBHSFN010000007">
    <property type="protein sequence ID" value="MFC4587066.1"/>
    <property type="molecule type" value="Genomic_DNA"/>
</dbReference>
<evidence type="ECO:0000259" key="1">
    <source>
        <dbReference type="Pfam" id="PF13452"/>
    </source>
</evidence>
<gene>
    <name evidence="2" type="ORF">ACFO8L_13320</name>
</gene>
<dbReference type="SUPFAM" id="SSF54637">
    <property type="entry name" value="Thioesterase/thiol ester dehydrase-isomerase"/>
    <property type="match status" value="1"/>
</dbReference>
<evidence type="ECO:0000313" key="3">
    <source>
        <dbReference type="Proteomes" id="UP001595891"/>
    </source>
</evidence>
<dbReference type="RefSeq" id="WP_262846725.1">
    <property type="nucleotide sequence ID" value="NZ_JANZYP010000051.1"/>
</dbReference>
<reference evidence="3" key="1">
    <citation type="journal article" date="2019" name="Int. J. Syst. Evol. Microbiol.">
        <title>The Global Catalogue of Microorganisms (GCM) 10K type strain sequencing project: providing services to taxonomists for standard genome sequencing and annotation.</title>
        <authorList>
            <consortium name="The Broad Institute Genomics Platform"/>
            <consortium name="The Broad Institute Genome Sequencing Center for Infectious Disease"/>
            <person name="Wu L."/>
            <person name="Ma J."/>
        </authorList>
    </citation>
    <scope>NUCLEOTIDE SEQUENCE [LARGE SCALE GENOMIC DNA]</scope>
    <source>
        <strain evidence="3">CCUG 49560</strain>
    </source>
</reference>
<dbReference type="InterPro" id="IPR029069">
    <property type="entry name" value="HotDog_dom_sf"/>
</dbReference>
<dbReference type="CDD" id="cd03441">
    <property type="entry name" value="R_hydratase_like"/>
    <property type="match status" value="1"/>
</dbReference>
<evidence type="ECO:0000313" key="2">
    <source>
        <dbReference type="EMBL" id="MFC4587066.1"/>
    </source>
</evidence>
<dbReference type="Proteomes" id="UP001595891">
    <property type="component" value="Unassembled WGS sequence"/>
</dbReference>
<dbReference type="PIRSF" id="PIRSF018072">
    <property type="entry name" value="UCP018072"/>
    <property type="match status" value="1"/>
</dbReference>
<dbReference type="InterPro" id="IPR039569">
    <property type="entry name" value="FAS1-like_DH_region"/>
</dbReference>
<keyword evidence="3" id="KW-1185">Reference proteome</keyword>
<dbReference type="Gene3D" id="3.10.129.10">
    <property type="entry name" value="Hotdog Thioesterase"/>
    <property type="match status" value="1"/>
</dbReference>
<sequence>MAIDTAAVGTRSPDLTVEVGRGRLRLFARATGEHDPVYTDPAAARAEGHRDLPVPPTFLFCLEMDRDDPWAYLTGLGIDPRRILHGEQRFTYHAMAYAGDRLTLAAHISDVYTKKGGALDFLVRTVEVTRADGPVATLTTVLVVPGSRDAP</sequence>
<feature type="domain" description="FAS1-like dehydratase" evidence="1">
    <location>
        <begin position="6"/>
        <end position="137"/>
    </location>
</feature>